<feature type="domain" description="SAM" evidence="14">
    <location>
        <begin position="489"/>
        <end position="553"/>
    </location>
</feature>
<dbReference type="InterPro" id="IPR001245">
    <property type="entry name" value="Ser-Thr/Tyr_kinase_cat_dom"/>
</dbReference>
<keyword evidence="6" id="KW-0547">Nucleotide-binding</keyword>
<dbReference type="CDD" id="cd00063">
    <property type="entry name" value="FN3"/>
    <property type="match status" value="1"/>
</dbReference>
<dbReference type="Gene3D" id="1.10.510.10">
    <property type="entry name" value="Transferase(Phosphotransferase) domain 1"/>
    <property type="match status" value="1"/>
</dbReference>
<dbReference type="Gene3D" id="2.60.40.10">
    <property type="entry name" value="Immunoglobulins"/>
    <property type="match status" value="1"/>
</dbReference>
<evidence type="ECO:0000256" key="2">
    <source>
        <dbReference type="ARBA" id="ARBA00004479"/>
    </source>
</evidence>
<dbReference type="SUPFAM" id="SSF56112">
    <property type="entry name" value="Protein kinase-like (PK-like)"/>
    <property type="match status" value="1"/>
</dbReference>
<evidence type="ECO:0000256" key="1">
    <source>
        <dbReference type="ARBA" id="ARBA00004162"/>
    </source>
</evidence>
<evidence type="ECO:0000256" key="11">
    <source>
        <dbReference type="ARBA" id="ARBA00023180"/>
    </source>
</evidence>
<dbReference type="InterPro" id="IPR001660">
    <property type="entry name" value="SAM"/>
</dbReference>
<keyword evidence="7" id="KW-0067">ATP-binding</keyword>
<dbReference type="Gene3D" id="3.30.200.20">
    <property type="entry name" value="Phosphorylase Kinase, domain 1"/>
    <property type="match status" value="1"/>
</dbReference>
<keyword evidence="9 12" id="KW-0472">Membrane</keyword>
<evidence type="ECO:0000256" key="6">
    <source>
        <dbReference type="ARBA" id="ARBA00022741"/>
    </source>
</evidence>
<evidence type="ECO:0000256" key="10">
    <source>
        <dbReference type="ARBA" id="ARBA00023170"/>
    </source>
</evidence>
<evidence type="ECO:0000256" key="12">
    <source>
        <dbReference type="SAM" id="Phobius"/>
    </source>
</evidence>
<comment type="caution">
    <text evidence="16">The sequence shown here is derived from an EMBL/GenBank/DDBJ whole genome shotgun (WGS) entry which is preliminary data.</text>
</comment>
<keyword evidence="5" id="KW-0732">Signal</keyword>
<dbReference type="Pfam" id="PF14575">
    <property type="entry name" value="EphA2_TM"/>
    <property type="match status" value="1"/>
</dbReference>
<proteinExistence type="predicted"/>
<feature type="domain" description="Protein kinase" evidence="13">
    <location>
        <begin position="204"/>
        <end position="459"/>
    </location>
</feature>
<dbReference type="Pfam" id="PF07714">
    <property type="entry name" value="PK_Tyr_Ser-Thr"/>
    <property type="match status" value="1"/>
</dbReference>
<dbReference type="SUPFAM" id="SSF49265">
    <property type="entry name" value="Fibronectin type III"/>
    <property type="match status" value="1"/>
</dbReference>
<gene>
    <name evidence="16" type="primary">Epha7_1</name>
    <name evidence="16" type="ORF">SITEUR_R10147</name>
</gene>
<keyword evidence="3" id="KW-1003">Cell membrane</keyword>
<dbReference type="PANTHER" id="PTHR46877">
    <property type="entry name" value="EPH RECEPTOR A5"/>
    <property type="match status" value="1"/>
</dbReference>
<evidence type="ECO:0000259" key="13">
    <source>
        <dbReference type="PROSITE" id="PS50011"/>
    </source>
</evidence>
<reference evidence="16 17" key="1">
    <citation type="submission" date="2019-09" db="EMBL/GenBank/DDBJ databases">
        <title>Bird 10,000 Genomes (B10K) Project - Family phase.</title>
        <authorList>
            <person name="Zhang G."/>
        </authorList>
    </citation>
    <scope>NUCLEOTIDE SEQUENCE [LARGE SCALE GENOMIC DNA]</scope>
    <source>
        <strain evidence="16">B10K-DU-002-25</strain>
        <tissue evidence="16">Muscle</tissue>
    </source>
</reference>
<dbReference type="FunFam" id="1.10.150.50:FF:000066">
    <property type="entry name" value="ephrin type-A receptor 10"/>
    <property type="match status" value="1"/>
</dbReference>
<comment type="subcellular location">
    <subcellularLocation>
        <location evidence="1">Cell membrane</location>
        <topology evidence="1">Single-pass membrane protein</topology>
    </subcellularLocation>
    <subcellularLocation>
        <location evidence="2">Membrane</location>
        <topology evidence="2">Single-pass type I membrane protein</topology>
    </subcellularLocation>
</comment>
<feature type="transmembrane region" description="Helical" evidence="12">
    <location>
        <begin position="112"/>
        <end position="136"/>
    </location>
</feature>
<evidence type="ECO:0000256" key="7">
    <source>
        <dbReference type="ARBA" id="ARBA00022840"/>
    </source>
</evidence>
<keyword evidence="8 12" id="KW-1133">Transmembrane helix</keyword>
<accession>A0A7L1V0H5</accession>
<evidence type="ECO:0000256" key="9">
    <source>
        <dbReference type="ARBA" id="ARBA00023136"/>
    </source>
</evidence>
<dbReference type="EMBL" id="VXBS01003413">
    <property type="protein sequence ID" value="NXO78796.1"/>
    <property type="molecule type" value="Genomic_DNA"/>
</dbReference>
<keyword evidence="10" id="KW-0675">Receptor</keyword>
<dbReference type="InterPro" id="IPR013761">
    <property type="entry name" value="SAM/pointed_sf"/>
</dbReference>
<dbReference type="SUPFAM" id="SSF47769">
    <property type="entry name" value="SAM/Pointed domain"/>
    <property type="match status" value="1"/>
</dbReference>
<dbReference type="InterPro" id="IPR036116">
    <property type="entry name" value="FN3_sf"/>
</dbReference>
<dbReference type="GO" id="GO:0005886">
    <property type="term" value="C:plasma membrane"/>
    <property type="evidence" value="ECO:0007669"/>
    <property type="project" value="UniProtKB-SubCell"/>
</dbReference>
<dbReference type="GO" id="GO:0007411">
    <property type="term" value="P:axon guidance"/>
    <property type="evidence" value="ECO:0007669"/>
    <property type="project" value="TreeGrafter"/>
</dbReference>
<dbReference type="PROSITE" id="PS50105">
    <property type="entry name" value="SAM_DOMAIN"/>
    <property type="match status" value="1"/>
</dbReference>
<keyword evidence="17" id="KW-1185">Reference proteome</keyword>
<dbReference type="PANTHER" id="PTHR46877:SF16">
    <property type="entry name" value="EPHRIN TYPE-A RECEPTOR 10"/>
    <property type="match status" value="1"/>
</dbReference>
<dbReference type="FunFam" id="1.10.510.10:FF:000360">
    <property type="entry name" value="Ephrin type-A receptor 10"/>
    <property type="match status" value="1"/>
</dbReference>
<evidence type="ECO:0000313" key="17">
    <source>
        <dbReference type="Proteomes" id="UP000583915"/>
    </source>
</evidence>
<dbReference type="FunFam" id="3.30.200.20:FF:000143">
    <property type="entry name" value="Ephrin type-B receptor 6"/>
    <property type="match status" value="1"/>
</dbReference>
<evidence type="ECO:0000256" key="8">
    <source>
        <dbReference type="ARBA" id="ARBA00022989"/>
    </source>
</evidence>
<dbReference type="Gene3D" id="1.10.150.50">
    <property type="entry name" value="Transcription Factor, Ets-1"/>
    <property type="match status" value="1"/>
</dbReference>
<dbReference type="GO" id="GO:0030425">
    <property type="term" value="C:dendrite"/>
    <property type="evidence" value="ECO:0007669"/>
    <property type="project" value="TreeGrafter"/>
</dbReference>
<dbReference type="PROSITE" id="PS50011">
    <property type="entry name" value="PROTEIN_KINASE_DOM"/>
    <property type="match status" value="1"/>
</dbReference>
<dbReference type="AlphaFoldDB" id="A0A7L1V0H5"/>
<feature type="domain" description="Fibronectin type-III" evidence="15">
    <location>
        <begin position="3"/>
        <end position="95"/>
    </location>
</feature>
<dbReference type="Pfam" id="PF00536">
    <property type="entry name" value="SAM_1"/>
    <property type="match status" value="1"/>
</dbReference>
<dbReference type="PROSITE" id="PS50853">
    <property type="entry name" value="FN3"/>
    <property type="match status" value="1"/>
</dbReference>
<dbReference type="GO" id="GO:0005005">
    <property type="term" value="F:transmembrane-ephrin receptor activity"/>
    <property type="evidence" value="ECO:0007669"/>
    <property type="project" value="TreeGrafter"/>
</dbReference>
<evidence type="ECO:0000256" key="5">
    <source>
        <dbReference type="ARBA" id="ARBA00022729"/>
    </source>
</evidence>
<evidence type="ECO:0000313" key="16">
    <source>
        <dbReference type="EMBL" id="NXO78796.1"/>
    </source>
</evidence>
<dbReference type="InterPro" id="IPR003961">
    <property type="entry name" value="FN3_dom"/>
</dbReference>
<evidence type="ECO:0000256" key="3">
    <source>
        <dbReference type="ARBA" id="ARBA00022475"/>
    </source>
</evidence>
<feature type="non-terminal residue" evidence="16">
    <location>
        <position position="564"/>
    </location>
</feature>
<dbReference type="SMART" id="SM00454">
    <property type="entry name" value="SAM"/>
    <property type="match status" value="1"/>
</dbReference>
<organism evidence="16 17">
    <name type="scientific">Sitta europaea</name>
    <name type="common">Eurasian nuthatch</name>
    <dbReference type="NCBI Taxonomy" id="50251"/>
    <lineage>
        <taxon>Eukaryota</taxon>
        <taxon>Metazoa</taxon>
        <taxon>Chordata</taxon>
        <taxon>Craniata</taxon>
        <taxon>Vertebrata</taxon>
        <taxon>Euteleostomi</taxon>
        <taxon>Archelosauria</taxon>
        <taxon>Archosauria</taxon>
        <taxon>Dinosauria</taxon>
        <taxon>Saurischia</taxon>
        <taxon>Theropoda</taxon>
        <taxon>Coelurosauria</taxon>
        <taxon>Aves</taxon>
        <taxon>Neognathae</taxon>
        <taxon>Neoaves</taxon>
        <taxon>Telluraves</taxon>
        <taxon>Australaves</taxon>
        <taxon>Passeriformes</taxon>
        <taxon>Sittidae</taxon>
        <taxon>Sitta</taxon>
    </lineage>
</organism>
<dbReference type="InterPro" id="IPR011009">
    <property type="entry name" value="Kinase-like_dom_sf"/>
</dbReference>
<evidence type="ECO:0000259" key="15">
    <source>
        <dbReference type="PROSITE" id="PS50853"/>
    </source>
</evidence>
<dbReference type="Pfam" id="PF00041">
    <property type="entry name" value="fn3"/>
    <property type="match status" value="1"/>
</dbReference>
<keyword evidence="11" id="KW-0325">Glycoprotein</keyword>
<evidence type="ECO:0000259" key="14">
    <source>
        <dbReference type="PROSITE" id="PS50105"/>
    </source>
</evidence>
<dbReference type="InterPro" id="IPR013783">
    <property type="entry name" value="Ig-like_fold"/>
</dbReference>
<dbReference type="InterPro" id="IPR050449">
    <property type="entry name" value="Ephrin_rcpt_TKs"/>
</dbReference>
<dbReference type="PRINTS" id="PR00109">
    <property type="entry name" value="TYRKINASE"/>
</dbReference>
<feature type="non-terminal residue" evidence="16">
    <location>
        <position position="1"/>
    </location>
</feature>
<evidence type="ECO:0000256" key="4">
    <source>
        <dbReference type="ARBA" id="ARBA00022692"/>
    </source>
</evidence>
<dbReference type="InterPro" id="IPR027936">
    <property type="entry name" value="Eph_TM"/>
</dbReference>
<dbReference type="InterPro" id="IPR000719">
    <property type="entry name" value="Prot_kinase_dom"/>
</dbReference>
<dbReference type="SMART" id="SM00060">
    <property type="entry name" value="FN3"/>
    <property type="match status" value="1"/>
</dbReference>
<protein>
    <submittedName>
        <fullName evidence="16">EPHA7 protein</fullName>
    </submittedName>
</protein>
<dbReference type="FunFam" id="2.60.40.10:FF:001125">
    <property type="entry name" value="Ephrin type-A receptor 10"/>
    <property type="match status" value="1"/>
</dbReference>
<dbReference type="Proteomes" id="UP000583915">
    <property type="component" value="Unassembled WGS sequence"/>
</dbReference>
<keyword evidence="4 12" id="KW-0812">Transmembrane</keyword>
<name>A0A7L1V0H5_SITEU</name>
<sequence length="564" mass="63244">PTPITDIRTERVEQKSISLSWQEPGFLTANSTEYEVKYFEKDQRDQSYSTVKTTSTAVTVNNLKPGTLYIFQIRASSSPDYGSYNPGIEVETLAECKCSRALTVASSEQSPVLLIAVVAVVGLTLLLSLGVGLMVWRRQCGYSKASQDGDDELYFHFKIPTRRTYIDPNTCEDPMQAVHLFAKELDNASIKIERIIRTGKFQGWWLCPGQCRGEFGEMCRGCLRLPSRRELPVAIQTLRAGCSEKQQRSFLAQACTMGQFDHSNVIRLEGVITRGSTMMIVMEYMGNGLLDSFLRKHEGQFTGTQLICMLQGIAAGMVYLAEMGYIHKSLAAHKVLVSSSLACKITGFRRPQEDKMETIFSTMRGKSLVLWSAPEAVQYHHFSPASDVWSFGIVMWEVMSYGERPYWDMSHQDVMKAVEDGFRLPAPANCQPPLHQLMLSCWQKDRSQRPKFSQIHDALSKLVQSLEPPECPSSTCPSSTCPRTLSAFPSFSSVGEWLEAIEMGRYKDNFTAAGYCYLESVARMTAQDLLSLGIRLAEHQETLLSGIQTLRAQVIRMHGRGVQV</sequence>
<dbReference type="GO" id="GO:0005524">
    <property type="term" value="F:ATP binding"/>
    <property type="evidence" value="ECO:0007669"/>
    <property type="project" value="UniProtKB-KW"/>
</dbReference>